<evidence type="ECO:0000313" key="2">
    <source>
        <dbReference type="Proteomes" id="UP000805193"/>
    </source>
</evidence>
<proteinExistence type="predicted"/>
<sequence>MLLEKECQDTLLFCYQSKFMRDIMAKYGGYVACMDATNKAMDYALSLFLAVVKMPCGDVTVGVFIEQFETQTCISEARPVLRKWCPNFQPQYWMLDYSHAEINALHETFPESKRSPRLRDVAEQALLGVDDTSQLDDYLQAPTPTSSVSCQS</sequence>
<accession>A0AC60PJ36</accession>
<gene>
    <name evidence="1" type="ORF">HPB47_003800</name>
</gene>
<dbReference type="Proteomes" id="UP000805193">
    <property type="component" value="Unassembled WGS sequence"/>
</dbReference>
<keyword evidence="2" id="KW-1185">Reference proteome</keyword>
<dbReference type="EMBL" id="JABSTQ010010564">
    <property type="protein sequence ID" value="KAG0419912.1"/>
    <property type="molecule type" value="Genomic_DNA"/>
</dbReference>
<organism evidence="1 2">
    <name type="scientific">Ixodes persulcatus</name>
    <name type="common">Taiga tick</name>
    <dbReference type="NCBI Taxonomy" id="34615"/>
    <lineage>
        <taxon>Eukaryota</taxon>
        <taxon>Metazoa</taxon>
        <taxon>Ecdysozoa</taxon>
        <taxon>Arthropoda</taxon>
        <taxon>Chelicerata</taxon>
        <taxon>Arachnida</taxon>
        <taxon>Acari</taxon>
        <taxon>Parasitiformes</taxon>
        <taxon>Ixodida</taxon>
        <taxon>Ixodoidea</taxon>
        <taxon>Ixodidae</taxon>
        <taxon>Ixodinae</taxon>
        <taxon>Ixodes</taxon>
    </lineage>
</organism>
<comment type="caution">
    <text evidence="1">The sequence shown here is derived from an EMBL/GenBank/DDBJ whole genome shotgun (WGS) entry which is preliminary data.</text>
</comment>
<name>A0AC60PJ36_IXOPE</name>
<reference evidence="1 2" key="1">
    <citation type="journal article" date="2020" name="Cell">
        <title>Large-Scale Comparative Analyses of Tick Genomes Elucidate Their Genetic Diversity and Vector Capacities.</title>
        <authorList>
            <consortium name="Tick Genome and Microbiome Consortium (TIGMIC)"/>
            <person name="Jia N."/>
            <person name="Wang J."/>
            <person name="Shi W."/>
            <person name="Du L."/>
            <person name="Sun Y."/>
            <person name="Zhan W."/>
            <person name="Jiang J.F."/>
            <person name="Wang Q."/>
            <person name="Zhang B."/>
            <person name="Ji P."/>
            <person name="Bell-Sakyi L."/>
            <person name="Cui X.M."/>
            <person name="Yuan T.T."/>
            <person name="Jiang B.G."/>
            <person name="Yang W.F."/>
            <person name="Lam T.T."/>
            <person name="Chang Q.C."/>
            <person name="Ding S.J."/>
            <person name="Wang X.J."/>
            <person name="Zhu J.G."/>
            <person name="Ruan X.D."/>
            <person name="Zhao L."/>
            <person name="Wei J.T."/>
            <person name="Ye R.Z."/>
            <person name="Que T.C."/>
            <person name="Du C.H."/>
            <person name="Zhou Y.H."/>
            <person name="Cheng J.X."/>
            <person name="Dai P.F."/>
            <person name="Guo W.B."/>
            <person name="Han X.H."/>
            <person name="Huang E.J."/>
            <person name="Li L.F."/>
            <person name="Wei W."/>
            <person name="Gao Y.C."/>
            <person name="Liu J.Z."/>
            <person name="Shao H.Z."/>
            <person name="Wang X."/>
            <person name="Wang C.C."/>
            <person name="Yang T.C."/>
            <person name="Huo Q.B."/>
            <person name="Li W."/>
            <person name="Chen H.Y."/>
            <person name="Chen S.E."/>
            <person name="Zhou L.G."/>
            <person name="Ni X.B."/>
            <person name="Tian J.H."/>
            <person name="Sheng Y."/>
            <person name="Liu T."/>
            <person name="Pan Y.S."/>
            <person name="Xia L.Y."/>
            <person name="Li J."/>
            <person name="Zhao F."/>
            <person name="Cao W.C."/>
        </authorList>
    </citation>
    <scope>NUCLEOTIDE SEQUENCE [LARGE SCALE GENOMIC DNA]</scope>
    <source>
        <strain evidence="1">Iper-2018</strain>
    </source>
</reference>
<protein>
    <submittedName>
        <fullName evidence="1">Uncharacterized protein</fullName>
    </submittedName>
</protein>
<evidence type="ECO:0000313" key="1">
    <source>
        <dbReference type="EMBL" id="KAG0419912.1"/>
    </source>
</evidence>